<proteinExistence type="inferred from homology"/>
<dbReference type="SUPFAM" id="SSF53720">
    <property type="entry name" value="ALDH-like"/>
    <property type="match status" value="1"/>
</dbReference>
<feature type="non-terminal residue" evidence="5">
    <location>
        <position position="1"/>
    </location>
</feature>
<dbReference type="InterPro" id="IPR016160">
    <property type="entry name" value="Ald_DH_CS_CYS"/>
</dbReference>
<dbReference type="PROSITE" id="PS00070">
    <property type="entry name" value="ALDEHYDE_DEHYDR_CYS"/>
    <property type="match status" value="1"/>
</dbReference>
<feature type="non-terminal residue" evidence="5">
    <location>
        <position position="447"/>
    </location>
</feature>
<dbReference type="FunFam" id="3.40.309.10:FF:000003">
    <property type="entry name" value="Aldehyde dehydrogenase"/>
    <property type="match status" value="1"/>
</dbReference>
<dbReference type="PANTHER" id="PTHR43570">
    <property type="entry name" value="ALDEHYDE DEHYDROGENASE"/>
    <property type="match status" value="1"/>
</dbReference>
<dbReference type="Gene3D" id="3.40.605.10">
    <property type="entry name" value="Aldehyde Dehydrogenase, Chain A, domain 1"/>
    <property type="match status" value="1"/>
</dbReference>
<dbReference type="InterPro" id="IPR016163">
    <property type="entry name" value="Ald_DH_C"/>
</dbReference>
<comment type="similarity">
    <text evidence="1">Belongs to the aldehyde dehydrogenase family.</text>
</comment>
<dbReference type="FunFam" id="3.40.605.10:FF:000004">
    <property type="entry name" value="Aldehyde dehydrogenase"/>
    <property type="match status" value="1"/>
</dbReference>
<dbReference type="GO" id="GO:0004029">
    <property type="term" value="F:aldehyde dehydrogenase (NAD+) activity"/>
    <property type="evidence" value="ECO:0007669"/>
    <property type="project" value="TreeGrafter"/>
</dbReference>
<evidence type="ECO:0000256" key="3">
    <source>
        <dbReference type="ARBA" id="ARBA00023027"/>
    </source>
</evidence>
<dbReference type="InterPro" id="IPR016161">
    <property type="entry name" value="Ald_DH/histidinol_DH"/>
</dbReference>
<evidence type="ECO:0000313" key="5">
    <source>
        <dbReference type="EMBL" id="SUZ92729.1"/>
    </source>
</evidence>
<gene>
    <name evidence="5" type="ORF">METZ01_LOCUS45583</name>
</gene>
<dbReference type="GO" id="GO:0005737">
    <property type="term" value="C:cytoplasm"/>
    <property type="evidence" value="ECO:0007669"/>
    <property type="project" value="TreeGrafter"/>
</dbReference>
<keyword evidence="3" id="KW-0520">NAD</keyword>
<reference evidence="5" key="1">
    <citation type="submission" date="2018-05" db="EMBL/GenBank/DDBJ databases">
        <authorList>
            <person name="Lanie J.A."/>
            <person name="Ng W.-L."/>
            <person name="Kazmierczak K.M."/>
            <person name="Andrzejewski T.M."/>
            <person name="Davidsen T.M."/>
            <person name="Wayne K.J."/>
            <person name="Tettelin H."/>
            <person name="Glass J.I."/>
            <person name="Rusch D."/>
            <person name="Podicherti R."/>
            <person name="Tsui H.-C.T."/>
            <person name="Winkler M.E."/>
        </authorList>
    </citation>
    <scope>NUCLEOTIDE SEQUENCE</scope>
</reference>
<evidence type="ECO:0000256" key="2">
    <source>
        <dbReference type="ARBA" id="ARBA00023002"/>
    </source>
</evidence>
<feature type="domain" description="Aldehyde dehydrogenase" evidence="4">
    <location>
        <begin position="10"/>
        <end position="438"/>
    </location>
</feature>
<dbReference type="AlphaFoldDB" id="A0A381RNV6"/>
<dbReference type="PANTHER" id="PTHR43570:SF16">
    <property type="entry name" value="ALDEHYDE DEHYDROGENASE TYPE III, ISOFORM Q"/>
    <property type="match status" value="1"/>
</dbReference>
<protein>
    <recommendedName>
        <fullName evidence="4">Aldehyde dehydrogenase domain-containing protein</fullName>
    </recommendedName>
</protein>
<dbReference type="PIRSF" id="PIRSF036492">
    <property type="entry name" value="ALDH"/>
    <property type="match status" value="1"/>
</dbReference>
<dbReference type="InterPro" id="IPR029510">
    <property type="entry name" value="Ald_DH_CS_GLU"/>
</dbReference>
<evidence type="ECO:0000259" key="4">
    <source>
        <dbReference type="Pfam" id="PF00171"/>
    </source>
</evidence>
<name>A0A381RNV6_9ZZZZ</name>
<dbReference type="Pfam" id="PF00171">
    <property type="entry name" value="Aldedh"/>
    <property type="match status" value="1"/>
</dbReference>
<sequence length="447" mass="49000">MNELKDGLEAIFSAQLKNRVSLAKTGSRERKRKLKLLLATFLEMEEEATAALYADMKKSPTEAAITETMGIKTEASFAIKNLKKWMKTKRVGAPLTVSFTRGWVRPEPKGTVLIISPWNYPILLVLNPLIAAVAAGNTAIIKPSEFTPASGLFVKKLIEKVFPENEVAVVLGDHEPAIELLKKPFNHIVFTGSPNVGKLVMEAASKHLAGVTLELGGKSPVVVDETANISDAAWKLAFYKFTNAGQTCTAPDYVLCHKNKQEELIAGLAANFKKFFKKNGEHTTEDYCQIINQKHFDRVSGYIASAVSGGASVVFGGRTDKESRFIEPTVLSNVSLESEVMTEEIFGPILPILPYENLDDVVSFINKRHRPLALYVFSSNKKNQDKLMTETCSGSFLVNDCVINHANPHLPFGGINNSGIGSYHGKFGFDALSHHKAVLKSTSLSPF</sequence>
<evidence type="ECO:0000256" key="1">
    <source>
        <dbReference type="ARBA" id="ARBA00009986"/>
    </source>
</evidence>
<dbReference type="InterPro" id="IPR015590">
    <property type="entry name" value="Aldehyde_DH_dom"/>
</dbReference>
<dbReference type="GO" id="GO:0006081">
    <property type="term" value="P:aldehyde metabolic process"/>
    <property type="evidence" value="ECO:0007669"/>
    <property type="project" value="InterPro"/>
</dbReference>
<keyword evidence="2" id="KW-0560">Oxidoreductase</keyword>
<organism evidence="5">
    <name type="scientific">marine metagenome</name>
    <dbReference type="NCBI Taxonomy" id="408172"/>
    <lineage>
        <taxon>unclassified sequences</taxon>
        <taxon>metagenomes</taxon>
        <taxon>ecological metagenomes</taxon>
    </lineage>
</organism>
<dbReference type="EMBL" id="UINC01002084">
    <property type="protein sequence ID" value="SUZ92729.1"/>
    <property type="molecule type" value="Genomic_DNA"/>
</dbReference>
<dbReference type="Gene3D" id="3.40.309.10">
    <property type="entry name" value="Aldehyde Dehydrogenase, Chain A, domain 2"/>
    <property type="match status" value="1"/>
</dbReference>
<dbReference type="InterPro" id="IPR012394">
    <property type="entry name" value="Aldehyde_DH_NAD(P)"/>
</dbReference>
<dbReference type="InterPro" id="IPR016162">
    <property type="entry name" value="Ald_DH_N"/>
</dbReference>
<accession>A0A381RNV6</accession>
<dbReference type="PROSITE" id="PS00687">
    <property type="entry name" value="ALDEHYDE_DEHYDR_GLU"/>
    <property type="match status" value="1"/>
</dbReference>